<proteinExistence type="predicted"/>
<gene>
    <name evidence="1" type="ORF">TRIUR3_26101</name>
</gene>
<reference evidence="1" key="1">
    <citation type="journal article" date="2013" name="Nature">
        <title>Draft genome of the wheat A-genome progenitor Triticum urartu.</title>
        <authorList>
            <person name="Ling H.Q."/>
            <person name="Zhao S."/>
            <person name="Liu D."/>
            <person name="Wang J."/>
            <person name="Sun H."/>
            <person name="Zhang C."/>
            <person name="Fan H."/>
            <person name="Li D."/>
            <person name="Dong L."/>
            <person name="Tao Y."/>
            <person name="Gao C."/>
            <person name="Wu H."/>
            <person name="Li Y."/>
            <person name="Cui Y."/>
            <person name="Guo X."/>
            <person name="Zheng S."/>
            <person name="Wang B."/>
            <person name="Yu K."/>
            <person name="Liang Q."/>
            <person name="Yang W."/>
            <person name="Lou X."/>
            <person name="Chen J."/>
            <person name="Feng M."/>
            <person name="Jian J."/>
            <person name="Zhang X."/>
            <person name="Luo G."/>
            <person name="Jiang Y."/>
            <person name="Liu J."/>
            <person name="Wang Z."/>
            <person name="Sha Y."/>
            <person name="Zhang B."/>
            <person name="Wu H."/>
            <person name="Tang D."/>
            <person name="Shen Q."/>
            <person name="Xue P."/>
            <person name="Zou S."/>
            <person name="Wang X."/>
            <person name="Liu X."/>
            <person name="Wang F."/>
            <person name="Yang Y."/>
            <person name="An X."/>
            <person name="Dong Z."/>
            <person name="Zhang K."/>
            <person name="Zhang X."/>
            <person name="Luo M.C."/>
            <person name="Dvorak J."/>
            <person name="Tong Y."/>
            <person name="Wang J."/>
            <person name="Yang H."/>
            <person name="Li Z."/>
            <person name="Wang D."/>
            <person name="Zhang A."/>
            <person name="Wang J."/>
        </authorList>
    </citation>
    <scope>NUCLEOTIDE SEQUENCE</scope>
</reference>
<protein>
    <submittedName>
        <fullName evidence="1">Uncharacterized protein</fullName>
    </submittedName>
</protein>
<organism evidence="1">
    <name type="scientific">Triticum urartu</name>
    <name type="common">Red wild einkorn</name>
    <name type="synonym">Crithodium urartu</name>
    <dbReference type="NCBI Taxonomy" id="4572"/>
    <lineage>
        <taxon>Eukaryota</taxon>
        <taxon>Viridiplantae</taxon>
        <taxon>Streptophyta</taxon>
        <taxon>Embryophyta</taxon>
        <taxon>Tracheophyta</taxon>
        <taxon>Spermatophyta</taxon>
        <taxon>Magnoliopsida</taxon>
        <taxon>Liliopsida</taxon>
        <taxon>Poales</taxon>
        <taxon>Poaceae</taxon>
        <taxon>BOP clade</taxon>
        <taxon>Pooideae</taxon>
        <taxon>Triticodae</taxon>
        <taxon>Triticeae</taxon>
        <taxon>Triticinae</taxon>
        <taxon>Triticum</taxon>
    </lineage>
</organism>
<evidence type="ECO:0000313" key="1">
    <source>
        <dbReference type="EMBL" id="EMS49789.1"/>
    </source>
</evidence>
<sequence length="62" mass="6996">MDGIFAELDDQWGPSTRTSPAASERRRVSGGGWTSRRISFYASRVYFLLIILQIPLFRCGSV</sequence>
<name>M7ZNY5_TRIUA</name>
<dbReference type="AlphaFoldDB" id="M7ZNY5"/>
<accession>M7ZNY5</accession>
<dbReference type="EMBL" id="KD239759">
    <property type="protein sequence ID" value="EMS49789.1"/>
    <property type="molecule type" value="Genomic_DNA"/>
</dbReference>